<proteinExistence type="evidence at transcript level"/>
<sequence>MQNYILSIALVVAMLALLATPTTSDEALNGDMEMDEEAMQTLKDLIEQSGKRVERSWRKPCQDNSCIQSGNRGWKRTGQAARDPISVNQRGSPFSMDNFKCVGESCSRGWKRTPEQKR</sequence>
<keyword evidence="2" id="KW-0732">Signal</keyword>
<organism evidence="3">
    <name type="scientific">Asterias rubens</name>
    <name type="common">Common European starfish</name>
    <name type="synonym">Asterias vulgaris</name>
    <dbReference type="NCBI Taxonomy" id="7604"/>
    <lineage>
        <taxon>Eukaryota</taxon>
        <taxon>Metazoa</taxon>
        <taxon>Echinodermata</taxon>
        <taxon>Eleutherozoa</taxon>
        <taxon>Asterozoa</taxon>
        <taxon>Asteroidea</taxon>
        <taxon>Forcipulatacea</taxon>
        <taxon>Forcipulatida</taxon>
        <taxon>Asteriidae</taxon>
        <taxon>Asterias</taxon>
    </lineage>
</organism>
<evidence type="ECO:0000256" key="2">
    <source>
        <dbReference type="SAM" id="SignalP"/>
    </source>
</evidence>
<feature type="region of interest" description="Disordered" evidence="1">
    <location>
        <begin position="68"/>
        <end position="92"/>
    </location>
</feature>
<evidence type="ECO:0000256" key="1">
    <source>
        <dbReference type="SAM" id="MobiDB-lite"/>
    </source>
</evidence>
<protein>
    <submittedName>
        <fullName evidence="3">Arnp23</fullName>
    </submittedName>
</protein>
<feature type="chain" id="PRO_5006831788" evidence="2">
    <location>
        <begin position="25"/>
        <end position="118"/>
    </location>
</feature>
<dbReference type="AlphaFoldDB" id="A0A0U2PP88"/>
<evidence type="ECO:0000313" key="3">
    <source>
        <dbReference type="EMBL" id="ALJ99982.1"/>
    </source>
</evidence>
<dbReference type="EMBL" id="KT601740">
    <property type="protein sequence ID" value="ALJ99982.1"/>
    <property type="molecule type" value="mRNA"/>
</dbReference>
<feature type="signal peptide" evidence="2">
    <location>
        <begin position="1"/>
        <end position="24"/>
    </location>
</feature>
<name>A0A0U2PP88_ASTRU</name>
<dbReference type="OMA" id="RSWRKPC"/>
<reference evidence="3" key="1">
    <citation type="submission" date="2015-08" db="EMBL/GenBank/DDBJ databases">
        <authorList>
            <person name="Babu N.S."/>
            <person name="Beckwith C.J."/>
            <person name="Beseler K.G."/>
            <person name="Brison A."/>
            <person name="Carone J.V."/>
            <person name="Caskin T.P."/>
            <person name="Diamond M."/>
            <person name="Durham M.E."/>
            <person name="Foxe J.M."/>
            <person name="Go M."/>
            <person name="Henderson B.A."/>
            <person name="Jones I.B."/>
            <person name="McGettigan J.A."/>
            <person name="Micheletti S.J."/>
            <person name="Nasrallah M.E."/>
            <person name="Ortiz D."/>
            <person name="Piller C.R."/>
            <person name="Privatt S.R."/>
            <person name="Schneider S.L."/>
            <person name="Sharp S."/>
            <person name="Smith T.C."/>
            <person name="Stanton J.D."/>
            <person name="Ullery H.E."/>
            <person name="Wilson R.J."/>
            <person name="Serrano M.G."/>
            <person name="Buck G."/>
            <person name="Lee V."/>
            <person name="Wang Y."/>
            <person name="Carvalho R."/>
            <person name="Voegtly L."/>
            <person name="Shi R."/>
            <person name="Duckworth R."/>
            <person name="Johnson A."/>
            <person name="Loviza R."/>
            <person name="Walstead R."/>
            <person name="Shah Z."/>
            <person name="Kiflezghi M."/>
            <person name="Wade K."/>
            <person name="Ball S.L."/>
            <person name="Bradley K.W."/>
            <person name="Asai D.J."/>
            <person name="Bowman C.A."/>
            <person name="Russell D.A."/>
            <person name="Pope W.H."/>
            <person name="Jacobs-Sera D."/>
            <person name="Hendrix R.W."/>
            <person name="Hatfull G.F."/>
        </authorList>
    </citation>
    <scope>NUCLEOTIDE SEQUENCE</scope>
    <source>
        <tissue evidence="3">Radial nerve</tissue>
    </source>
</reference>
<dbReference type="OrthoDB" id="10280867at2759"/>
<accession>A0A0U2PP88</accession>
<dbReference type="GeneID" id="117302953"/>
<dbReference type="RefSeq" id="XP_033642844.1">
    <property type="nucleotide sequence ID" value="XM_033786953.1"/>
</dbReference>